<feature type="compositionally biased region" description="Polar residues" evidence="1">
    <location>
        <begin position="179"/>
        <end position="194"/>
    </location>
</feature>
<gene>
    <name evidence="2" type="ORF">STRIP9103_09008</name>
</gene>
<feature type="compositionally biased region" description="Low complexity" evidence="1">
    <location>
        <begin position="195"/>
        <end position="218"/>
    </location>
</feature>
<dbReference type="AlphaFoldDB" id="L1KTT7"/>
<organism evidence="2 3">
    <name type="scientific">Streptomyces ipomoeae 91-03</name>
    <dbReference type="NCBI Taxonomy" id="698759"/>
    <lineage>
        <taxon>Bacteria</taxon>
        <taxon>Bacillati</taxon>
        <taxon>Actinomycetota</taxon>
        <taxon>Actinomycetes</taxon>
        <taxon>Kitasatosporales</taxon>
        <taxon>Streptomycetaceae</taxon>
        <taxon>Streptomyces</taxon>
    </lineage>
</organism>
<protein>
    <submittedName>
        <fullName evidence="2">Tat pathway signal sequence domain protein</fullName>
    </submittedName>
</protein>
<reference evidence="2 3" key="1">
    <citation type="submission" date="2012-11" db="EMBL/GenBank/DDBJ databases">
        <authorList>
            <person name="Huguet-Tapia J.C."/>
            <person name="Durkin A.S."/>
            <person name="Pettis G.S."/>
            <person name="Badger J.H."/>
        </authorList>
    </citation>
    <scope>NUCLEOTIDE SEQUENCE [LARGE SCALE GENOMIC DNA]</scope>
    <source>
        <strain evidence="2 3">91-03</strain>
    </source>
</reference>
<proteinExistence type="predicted"/>
<sequence>MPSSAGHHTLNRRVFLRNSLGVSAGLIAAPTLANLWQAPEAKAATAFAAFVDDYTTNTTANLTPETNAVVRALGGFAEIWKTGAAWNTGTPLMPEVSRANIRYSERVTARRTEAQAREAFITDRQHQSYSVISGLGPLAELYRTGAMAVTSVTSAPDGTPPGKISDSVPADAPAGSANGAGSTPPSSGRWPSSSTPCAAPSRRATPPSSPTSTPAPGG</sequence>
<feature type="region of interest" description="Disordered" evidence="1">
    <location>
        <begin position="152"/>
        <end position="218"/>
    </location>
</feature>
<comment type="caution">
    <text evidence="2">The sequence shown here is derived from an EMBL/GenBank/DDBJ whole genome shotgun (WGS) entry which is preliminary data.</text>
</comment>
<name>L1KTT7_9ACTN</name>
<dbReference type="PROSITE" id="PS51318">
    <property type="entry name" value="TAT"/>
    <property type="match status" value="1"/>
</dbReference>
<evidence type="ECO:0000256" key="1">
    <source>
        <dbReference type="SAM" id="MobiDB-lite"/>
    </source>
</evidence>
<dbReference type="Proteomes" id="UP000010411">
    <property type="component" value="Unassembled WGS sequence"/>
</dbReference>
<dbReference type="PATRIC" id="fig|698759.3.peg.5458"/>
<accession>L1KTT7</accession>
<keyword evidence="3" id="KW-1185">Reference proteome</keyword>
<evidence type="ECO:0000313" key="2">
    <source>
        <dbReference type="EMBL" id="EKX63860.1"/>
    </source>
</evidence>
<dbReference type="EMBL" id="AEJC01000404">
    <property type="protein sequence ID" value="EKX63860.1"/>
    <property type="molecule type" value="Genomic_DNA"/>
</dbReference>
<dbReference type="InterPro" id="IPR006311">
    <property type="entry name" value="TAT_signal"/>
</dbReference>
<evidence type="ECO:0000313" key="3">
    <source>
        <dbReference type="Proteomes" id="UP000010411"/>
    </source>
</evidence>